<keyword evidence="2" id="KW-1185">Reference proteome</keyword>
<protein>
    <submittedName>
        <fullName evidence="1">Uncharacterized protein</fullName>
    </submittedName>
</protein>
<reference evidence="1" key="1">
    <citation type="submission" date="2020-04" db="EMBL/GenBank/DDBJ databases">
        <authorList>
            <person name="Alioto T."/>
            <person name="Alioto T."/>
            <person name="Gomez Garrido J."/>
        </authorList>
    </citation>
    <scope>NUCLEOTIDE SEQUENCE</scope>
    <source>
        <strain evidence="1">A484AB</strain>
    </source>
</reference>
<sequence length="129" mass="14384">MDKTVALKLRKGNYNKTMTLSDEAKHELSWWVSSIESAYNVVSHGQADTTMTTDASKTHTNNTDVTIPSSEDTSSTKEVAITDVPLIGGLLESKGISKEAASIIVQAWRPGTQKQYKYYLQKWEQHCCE</sequence>
<dbReference type="Proteomes" id="UP001152795">
    <property type="component" value="Unassembled WGS sequence"/>
</dbReference>
<evidence type="ECO:0000313" key="1">
    <source>
        <dbReference type="EMBL" id="CAB4020096.1"/>
    </source>
</evidence>
<dbReference type="EMBL" id="CACRXK020010781">
    <property type="protein sequence ID" value="CAB4020096.1"/>
    <property type="molecule type" value="Genomic_DNA"/>
</dbReference>
<dbReference type="AlphaFoldDB" id="A0A6S7IQW6"/>
<accession>A0A6S7IQW6</accession>
<organism evidence="1 2">
    <name type="scientific">Paramuricea clavata</name>
    <name type="common">Red gorgonian</name>
    <name type="synonym">Violescent sea-whip</name>
    <dbReference type="NCBI Taxonomy" id="317549"/>
    <lineage>
        <taxon>Eukaryota</taxon>
        <taxon>Metazoa</taxon>
        <taxon>Cnidaria</taxon>
        <taxon>Anthozoa</taxon>
        <taxon>Octocorallia</taxon>
        <taxon>Malacalcyonacea</taxon>
        <taxon>Plexauridae</taxon>
        <taxon>Paramuricea</taxon>
    </lineage>
</organism>
<evidence type="ECO:0000313" key="2">
    <source>
        <dbReference type="Proteomes" id="UP001152795"/>
    </source>
</evidence>
<name>A0A6S7IQW6_PARCT</name>
<gene>
    <name evidence="1" type="ORF">PACLA_8A059526</name>
</gene>
<comment type="caution">
    <text evidence="1">The sequence shown here is derived from an EMBL/GenBank/DDBJ whole genome shotgun (WGS) entry which is preliminary data.</text>
</comment>
<proteinExistence type="predicted"/>
<dbReference type="OrthoDB" id="7477527at2759"/>